<reference evidence="3" key="1">
    <citation type="submission" date="2021-04" db="EMBL/GenBank/DDBJ databases">
        <authorList>
            <person name="Yoon J."/>
        </authorList>
    </citation>
    <scope>NUCLEOTIDE SEQUENCE</scope>
    <source>
        <strain evidence="3">KMU-90</strain>
    </source>
</reference>
<name>A0A8J8BBJ0_9RHOB</name>
<accession>A0A8J8BBJ0</accession>
<feature type="chain" id="PRO_5035176088" evidence="1">
    <location>
        <begin position="26"/>
        <end position="130"/>
    </location>
</feature>
<keyword evidence="4" id="KW-1185">Reference proteome</keyword>
<dbReference type="SUPFAM" id="SSF50346">
    <property type="entry name" value="PRC-barrel domain"/>
    <property type="match status" value="1"/>
</dbReference>
<protein>
    <submittedName>
        <fullName evidence="3">PRC-barrel domain-containing protein</fullName>
    </submittedName>
</protein>
<sequence length="130" mass="13532">MKRFTTLLATASLMAGLGLVAPALAQVASQPTALTVIDPVVLASGWRATELIGANIYNDAGEDIGELEDMIITANETVPYVVVSVGGFLGMGEHRVVVAASSLEFVGEKLTLHGATEESLRALPDFVFGS</sequence>
<dbReference type="Proteomes" id="UP000681356">
    <property type="component" value="Unassembled WGS sequence"/>
</dbReference>
<gene>
    <name evidence="3" type="ORF">KB874_19400</name>
</gene>
<dbReference type="Pfam" id="PF05239">
    <property type="entry name" value="PRC"/>
    <property type="match status" value="1"/>
</dbReference>
<evidence type="ECO:0000313" key="4">
    <source>
        <dbReference type="Proteomes" id="UP000681356"/>
    </source>
</evidence>
<dbReference type="AlphaFoldDB" id="A0A8J8BBJ0"/>
<keyword evidence="1" id="KW-0732">Signal</keyword>
<dbReference type="InterPro" id="IPR011033">
    <property type="entry name" value="PRC_barrel-like_sf"/>
</dbReference>
<dbReference type="PANTHER" id="PTHR36505">
    <property type="entry name" value="BLR1072 PROTEIN"/>
    <property type="match status" value="1"/>
</dbReference>
<dbReference type="EMBL" id="JAGTUU010000008">
    <property type="protein sequence ID" value="MBS0126258.1"/>
    <property type="molecule type" value="Genomic_DNA"/>
</dbReference>
<dbReference type="RefSeq" id="WP_212538201.1">
    <property type="nucleotide sequence ID" value="NZ_JAGTUU010000008.1"/>
</dbReference>
<proteinExistence type="predicted"/>
<evidence type="ECO:0000259" key="2">
    <source>
        <dbReference type="Pfam" id="PF05239"/>
    </source>
</evidence>
<organism evidence="3 4">
    <name type="scientific">Thetidibacter halocola</name>
    <dbReference type="NCBI Taxonomy" id="2827239"/>
    <lineage>
        <taxon>Bacteria</taxon>
        <taxon>Pseudomonadati</taxon>
        <taxon>Pseudomonadota</taxon>
        <taxon>Alphaproteobacteria</taxon>
        <taxon>Rhodobacterales</taxon>
        <taxon>Roseobacteraceae</taxon>
        <taxon>Thetidibacter</taxon>
    </lineage>
</organism>
<evidence type="ECO:0000256" key="1">
    <source>
        <dbReference type="SAM" id="SignalP"/>
    </source>
</evidence>
<evidence type="ECO:0000313" key="3">
    <source>
        <dbReference type="EMBL" id="MBS0126258.1"/>
    </source>
</evidence>
<feature type="domain" description="PRC-barrel" evidence="2">
    <location>
        <begin position="47"/>
        <end position="97"/>
    </location>
</feature>
<feature type="signal peptide" evidence="1">
    <location>
        <begin position="1"/>
        <end position="25"/>
    </location>
</feature>
<dbReference type="InterPro" id="IPR027275">
    <property type="entry name" value="PRC-brl_dom"/>
</dbReference>
<comment type="caution">
    <text evidence="3">The sequence shown here is derived from an EMBL/GenBank/DDBJ whole genome shotgun (WGS) entry which is preliminary data.</text>
</comment>
<dbReference type="Gene3D" id="2.30.30.240">
    <property type="entry name" value="PRC-barrel domain"/>
    <property type="match status" value="1"/>
</dbReference>
<dbReference type="PANTHER" id="PTHR36505:SF1">
    <property type="entry name" value="BLR1072 PROTEIN"/>
    <property type="match status" value="1"/>
</dbReference>